<protein>
    <submittedName>
        <fullName evidence="5">Periplasmic solute binding protein</fullName>
    </submittedName>
</protein>
<dbReference type="EMBL" id="CP002683">
    <property type="protein sequence ID" value="AEH44010.1"/>
    <property type="molecule type" value="Genomic_DNA"/>
</dbReference>
<dbReference type="InterPro" id="IPR050492">
    <property type="entry name" value="Bact_metal-bind_prot9"/>
</dbReference>
<dbReference type="PRINTS" id="PR00691">
    <property type="entry name" value="ADHESINB"/>
</dbReference>
<organism evidence="5 6">
    <name type="scientific">Thermodesulfatator indicus (strain DSM 15286 / JCM 11887 / CIR29812)</name>
    <dbReference type="NCBI Taxonomy" id="667014"/>
    <lineage>
        <taxon>Bacteria</taxon>
        <taxon>Pseudomonadati</taxon>
        <taxon>Thermodesulfobacteriota</taxon>
        <taxon>Thermodesulfobacteria</taxon>
        <taxon>Thermodesulfobacteriales</taxon>
        <taxon>Thermodesulfatatoraceae</taxon>
        <taxon>Thermodesulfatator</taxon>
    </lineage>
</organism>
<evidence type="ECO:0000256" key="3">
    <source>
        <dbReference type="ARBA" id="ARBA00022729"/>
    </source>
</evidence>
<dbReference type="Pfam" id="PF01297">
    <property type="entry name" value="ZnuA"/>
    <property type="match status" value="1"/>
</dbReference>
<dbReference type="PaxDb" id="667014-Thein_0125"/>
<dbReference type="FunCoup" id="F8A8W3">
    <property type="interactions" value="152"/>
</dbReference>
<keyword evidence="2 4" id="KW-0813">Transport</keyword>
<dbReference type="PRINTS" id="PR00690">
    <property type="entry name" value="ADHESNFAMILY"/>
</dbReference>
<evidence type="ECO:0000256" key="4">
    <source>
        <dbReference type="RuleBase" id="RU003512"/>
    </source>
</evidence>
<dbReference type="GO" id="GO:0030001">
    <property type="term" value="P:metal ion transport"/>
    <property type="evidence" value="ECO:0007669"/>
    <property type="project" value="InterPro"/>
</dbReference>
<dbReference type="InParanoid" id="F8A8W3"/>
<comment type="similarity">
    <text evidence="1 4">Belongs to the bacterial solute-binding protein 9 family.</text>
</comment>
<dbReference type="RefSeq" id="WP_013906757.1">
    <property type="nucleotide sequence ID" value="NC_015681.1"/>
</dbReference>
<dbReference type="GO" id="GO:0046872">
    <property type="term" value="F:metal ion binding"/>
    <property type="evidence" value="ECO:0007669"/>
    <property type="project" value="InterPro"/>
</dbReference>
<dbReference type="AlphaFoldDB" id="F8A8W3"/>
<dbReference type="Gene3D" id="3.40.50.1980">
    <property type="entry name" value="Nitrogenase molybdenum iron protein domain"/>
    <property type="match status" value="2"/>
</dbReference>
<evidence type="ECO:0000313" key="6">
    <source>
        <dbReference type="Proteomes" id="UP000006793"/>
    </source>
</evidence>
<dbReference type="PANTHER" id="PTHR42953">
    <property type="entry name" value="HIGH-AFFINITY ZINC UPTAKE SYSTEM PROTEIN ZNUA-RELATED"/>
    <property type="match status" value="1"/>
</dbReference>
<dbReference type="OrthoDB" id="9810636at2"/>
<dbReference type="SUPFAM" id="SSF53807">
    <property type="entry name" value="Helical backbone' metal receptor"/>
    <property type="match status" value="1"/>
</dbReference>
<dbReference type="STRING" id="667014.Thein_0125"/>
<dbReference type="InterPro" id="IPR006128">
    <property type="entry name" value="Lipoprotein_PsaA-like"/>
</dbReference>
<dbReference type="Proteomes" id="UP000006793">
    <property type="component" value="Chromosome"/>
</dbReference>
<gene>
    <name evidence="5" type="ordered locus">Thein_0125</name>
</gene>
<name>F8A8W3_THEID</name>
<dbReference type="InterPro" id="IPR006129">
    <property type="entry name" value="AdhesinB"/>
</dbReference>
<keyword evidence="6" id="KW-1185">Reference proteome</keyword>
<evidence type="ECO:0000256" key="2">
    <source>
        <dbReference type="ARBA" id="ARBA00022448"/>
    </source>
</evidence>
<evidence type="ECO:0000256" key="1">
    <source>
        <dbReference type="ARBA" id="ARBA00011028"/>
    </source>
</evidence>
<dbReference type="KEGG" id="tid:Thein_0125"/>
<dbReference type="PANTHER" id="PTHR42953:SF3">
    <property type="entry name" value="HIGH-AFFINITY ZINC UPTAKE SYSTEM PROTEIN ZNUA"/>
    <property type="match status" value="1"/>
</dbReference>
<evidence type="ECO:0000313" key="5">
    <source>
        <dbReference type="EMBL" id="AEH44010.1"/>
    </source>
</evidence>
<proteinExistence type="inferred from homology"/>
<sequence>MKRRWFYIICLTFLLLLPKWGRAQEKPLVVASIFPLAELAKAVGGQEIEVKLLLPPGADPHSWEITPQDVLMMKKAKVLVAVGGGLEPWLDDFLGSFSSKNLNVIFMLPEKVKRVHRNHNHHYGLDPHVWLDFPRDIQFVERLAQTFGKIFPTKKDIFLKNAKETQTKLKALHEAYVKSLSSCSKKIVPLAGHKAFGYWEKNYGLHFVALAGLSPEAEPTPKTLYQLIKIMKKEGLKAIYYDEPRYRKFAEVIAHETGAQIFYLSSGAILTQEEISKKVSFWDLMWRNLRYLCIGLECSCPN</sequence>
<reference evidence="5 6" key="2">
    <citation type="journal article" date="2012" name="Stand. Genomic Sci.">
        <title>Complete genome sequence of the thermophilic sulfate-reducing ocean bacterium Thermodesulfatator indicus type strain (CIR29812(T)).</title>
        <authorList>
            <person name="Anderson I."/>
            <person name="Saunders E."/>
            <person name="Lapidus A."/>
            <person name="Nolan M."/>
            <person name="Lucas S."/>
            <person name="Tice H."/>
            <person name="Del Rio T.G."/>
            <person name="Cheng J.F."/>
            <person name="Han C."/>
            <person name="Tapia R."/>
            <person name="Goodwin L.A."/>
            <person name="Pitluck S."/>
            <person name="Liolios K."/>
            <person name="Mavromatis K."/>
            <person name="Pagani I."/>
            <person name="Ivanova N."/>
            <person name="Mikhailova N."/>
            <person name="Pati A."/>
            <person name="Chen A."/>
            <person name="Palaniappan K."/>
            <person name="Land M."/>
            <person name="Hauser L."/>
            <person name="Jeffries C.D."/>
            <person name="Chang Y.J."/>
            <person name="Brambilla E.M."/>
            <person name="Rohde M."/>
            <person name="Spring S."/>
            <person name="Goker M."/>
            <person name="Detter J.C."/>
            <person name="Woyke T."/>
            <person name="Bristow J."/>
            <person name="Eisen J.A."/>
            <person name="Markowitz V."/>
            <person name="Hugenholtz P."/>
            <person name="Kyrpides N.C."/>
            <person name="Klenk H.P."/>
        </authorList>
    </citation>
    <scope>NUCLEOTIDE SEQUENCE [LARGE SCALE GENOMIC DNA]</scope>
    <source>
        <strain evidence="6">DSM 15286 / JCM 11887 / CIR29812</strain>
    </source>
</reference>
<keyword evidence="3" id="KW-0732">Signal</keyword>
<accession>F8A8W3</accession>
<dbReference type="InterPro" id="IPR006127">
    <property type="entry name" value="ZnuA-like"/>
</dbReference>
<dbReference type="eggNOG" id="COG0803">
    <property type="taxonomic scope" value="Bacteria"/>
</dbReference>
<reference evidence="6" key="1">
    <citation type="submission" date="2011-04" db="EMBL/GenBank/DDBJ databases">
        <title>The complete genome of Thermodesulfatator indicus DSM 15286.</title>
        <authorList>
            <person name="Lucas S."/>
            <person name="Copeland A."/>
            <person name="Lapidus A."/>
            <person name="Bruce D."/>
            <person name="Goodwin L."/>
            <person name="Pitluck S."/>
            <person name="Peters L."/>
            <person name="Kyrpides N."/>
            <person name="Mavromatis K."/>
            <person name="Pagani I."/>
            <person name="Ivanova N."/>
            <person name="Saunders L."/>
            <person name="Detter J.C."/>
            <person name="Tapia R."/>
            <person name="Han C."/>
            <person name="Land M."/>
            <person name="Hauser L."/>
            <person name="Markowitz V."/>
            <person name="Cheng J.-F."/>
            <person name="Hugenholtz P."/>
            <person name="Woyke T."/>
            <person name="Wu D."/>
            <person name="Spring S."/>
            <person name="Schroeder M."/>
            <person name="Brambilla E."/>
            <person name="Klenk H.-P."/>
            <person name="Eisen J.A."/>
        </authorList>
    </citation>
    <scope>NUCLEOTIDE SEQUENCE [LARGE SCALE GENOMIC DNA]</scope>
    <source>
        <strain evidence="6">DSM 15286 / JCM 11887 / CIR29812</strain>
    </source>
</reference>
<dbReference type="GO" id="GO:0007155">
    <property type="term" value="P:cell adhesion"/>
    <property type="evidence" value="ECO:0007669"/>
    <property type="project" value="InterPro"/>
</dbReference>
<dbReference type="HOGENOM" id="CLU_016838_1_0_0"/>